<dbReference type="GO" id="GO:0015035">
    <property type="term" value="F:protein-disulfide reductase activity"/>
    <property type="evidence" value="ECO:0007669"/>
    <property type="project" value="TreeGrafter"/>
</dbReference>
<dbReference type="PANTHER" id="PTHR45815">
    <property type="entry name" value="PROTEIN DISULFIDE-ISOMERASE A6"/>
    <property type="match status" value="1"/>
</dbReference>
<dbReference type="GO" id="GO:0005788">
    <property type="term" value="C:endoplasmic reticulum lumen"/>
    <property type="evidence" value="ECO:0007669"/>
    <property type="project" value="TreeGrafter"/>
</dbReference>
<dbReference type="InterPro" id="IPR013766">
    <property type="entry name" value="Thioredoxin_domain"/>
</dbReference>
<feature type="region of interest" description="Disordered" evidence="1">
    <location>
        <begin position="243"/>
        <end position="279"/>
    </location>
</feature>
<dbReference type="OrthoDB" id="427280at2759"/>
<feature type="compositionally biased region" description="Basic and acidic residues" evidence="1">
    <location>
        <begin position="269"/>
        <end position="279"/>
    </location>
</feature>
<dbReference type="GO" id="GO:0034976">
    <property type="term" value="P:response to endoplasmic reticulum stress"/>
    <property type="evidence" value="ECO:0007669"/>
    <property type="project" value="TreeGrafter"/>
</dbReference>
<dbReference type="STRING" id="703135.A0A2A9N7J7"/>
<feature type="domain" description="Thioredoxin" evidence="2">
    <location>
        <begin position="1"/>
        <end position="132"/>
    </location>
</feature>
<evidence type="ECO:0000313" key="4">
    <source>
        <dbReference type="Proteomes" id="UP000242287"/>
    </source>
</evidence>
<dbReference type="PANTHER" id="PTHR45815:SF3">
    <property type="entry name" value="PROTEIN DISULFIDE-ISOMERASE A6"/>
    <property type="match status" value="1"/>
</dbReference>
<reference evidence="3 4" key="1">
    <citation type="submission" date="2014-02" db="EMBL/GenBank/DDBJ databases">
        <title>Transposable element dynamics among asymbiotic and ectomycorrhizal Amanita fungi.</title>
        <authorList>
            <consortium name="DOE Joint Genome Institute"/>
            <person name="Hess J."/>
            <person name="Skrede I."/>
            <person name="Wolfe B."/>
            <person name="LaButti K."/>
            <person name="Ohm R.A."/>
            <person name="Grigoriev I.V."/>
            <person name="Pringle A."/>
        </authorList>
    </citation>
    <scope>NUCLEOTIDE SEQUENCE [LARGE SCALE GENOMIC DNA]</scope>
    <source>
        <strain evidence="3 4">SKay4041</strain>
    </source>
</reference>
<dbReference type="Proteomes" id="UP000242287">
    <property type="component" value="Unassembled WGS sequence"/>
</dbReference>
<sequence length="279" mass="30684">MPSLVSAAIFPSDTKVKMLDPKGFKKVMKANQTSVVAFVAPWCGHCQRMAPEYSKAAKSLLPLIPVYAIDCDNEKNKRLCAEQHVQGFPTVKLYPRGNQVPPMTYESGDRTASAFFNWASLRVPSTIDKLAKVEDITSWADKHADKHRALLLTKEKKVPLLWKVLGNNYKGELQFGVHRDQSGEASKALGLGKDVGKGSKVVIYVAGSTTPTPYDGKTKLETISKFFDSILDGLADILASQTTESVDEKVASPEDHTQKVFESEGGSESEDHDRPKDEL</sequence>
<gene>
    <name evidence="3" type="ORF">AMATHDRAFT_78017</name>
</gene>
<accession>A0A2A9N7J7</accession>
<dbReference type="Gene3D" id="3.40.30.10">
    <property type="entry name" value="Glutaredoxin"/>
    <property type="match status" value="2"/>
</dbReference>
<dbReference type="Pfam" id="PF00085">
    <property type="entry name" value="Thioredoxin"/>
    <property type="match status" value="1"/>
</dbReference>
<dbReference type="PROSITE" id="PS51352">
    <property type="entry name" value="THIOREDOXIN_2"/>
    <property type="match status" value="1"/>
</dbReference>
<feature type="compositionally biased region" description="Basic and acidic residues" evidence="1">
    <location>
        <begin position="246"/>
        <end position="262"/>
    </location>
</feature>
<protein>
    <recommendedName>
        <fullName evidence="2">Thioredoxin domain-containing protein</fullName>
    </recommendedName>
</protein>
<evidence type="ECO:0000256" key="1">
    <source>
        <dbReference type="SAM" id="MobiDB-lite"/>
    </source>
</evidence>
<dbReference type="InterPro" id="IPR036249">
    <property type="entry name" value="Thioredoxin-like_sf"/>
</dbReference>
<dbReference type="SUPFAM" id="SSF52833">
    <property type="entry name" value="Thioredoxin-like"/>
    <property type="match status" value="1"/>
</dbReference>
<organism evidence="3 4">
    <name type="scientific">Amanita thiersii Skay4041</name>
    <dbReference type="NCBI Taxonomy" id="703135"/>
    <lineage>
        <taxon>Eukaryota</taxon>
        <taxon>Fungi</taxon>
        <taxon>Dikarya</taxon>
        <taxon>Basidiomycota</taxon>
        <taxon>Agaricomycotina</taxon>
        <taxon>Agaricomycetes</taxon>
        <taxon>Agaricomycetidae</taxon>
        <taxon>Agaricales</taxon>
        <taxon>Pluteineae</taxon>
        <taxon>Amanitaceae</taxon>
        <taxon>Amanita</taxon>
    </lineage>
</organism>
<proteinExistence type="predicted"/>
<evidence type="ECO:0000313" key="3">
    <source>
        <dbReference type="EMBL" id="PFH45478.1"/>
    </source>
</evidence>
<evidence type="ECO:0000259" key="2">
    <source>
        <dbReference type="PROSITE" id="PS51352"/>
    </source>
</evidence>
<dbReference type="PRINTS" id="PR00421">
    <property type="entry name" value="THIOREDOXIN"/>
</dbReference>
<dbReference type="AlphaFoldDB" id="A0A2A9N7J7"/>
<name>A0A2A9N7J7_9AGAR</name>
<keyword evidence="4" id="KW-1185">Reference proteome</keyword>
<dbReference type="EMBL" id="KZ302370">
    <property type="protein sequence ID" value="PFH45478.1"/>
    <property type="molecule type" value="Genomic_DNA"/>
</dbReference>